<reference evidence="15 16" key="2">
    <citation type="journal article" date="2016" name="Genome Announc.">
        <title>Draft Genome Sequence of Oceanobacillus picturae Heshi-B3, Isolated from Fermented Rice Bran in a Traditional Japanese Seafood Dish.</title>
        <authorList>
            <person name="Akuzawa S."/>
            <person name="Nagaoka J."/>
            <person name="Kanekatsu M."/>
            <person name="Kanesaki Y."/>
            <person name="Suzuki T."/>
        </authorList>
    </citation>
    <scope>NUCLEOTIDE SEQUENCE [LARGE SCALE GENOMIC DNA]</scope>
    <source>
        <strain evidence="15 16">Heshi-B3</strain>
    </source>
</reference>
<dbReference type="InterPro" id="IPR013826">
    <property type="entry name" value="Topo_IA_cen_sub3"/>
</dbReference>
<proteinExistence type="inferred from homology"/>
<dbReference type="SMART" id="SM00493">
    <property type="entry name" value="TOPRIM"/>
    <property type="match status" value="1"/>
</dbReference>
<dbReference type="GO" id="GO:0006265">
    <property type="term" value="P:DNA topological change"/>
    <property type="evidence" value="ECO:0007669"/>
    <property type="project" value="InterPro"/>
</dbReference>
<dbReference type="InterPro" id="IPR013825">
    <property type="entry name" value="Topo_IA_cen_sub2"/>
</dbReference>
<evidence type="ECO:0000313" key="15">
    <source>
        <dbReference type="EMBL" id="GAQ18459.1"/>
    </source>
</evidence>
<dbReference type="InterPro" id="IPR006171">
    <property type="entry name" value="TOPRIM_dom"/>
</dbReference>
<dbReference type="PROSITE" id="PS00396">
    <property type="entry name" value="TOPO_IA_1"/>
    <property type="match status" value="1"/>
</dbReference>
<evidence type="ECO:0000256" key="8">
    <source>
        <dbReference type="ARBA" id="ARBA00023235"/>
    </source>
</evidence>
<comment type="catalytic activity">
    <reaction evidence="1">
        <text>ATP-independent breakage of single-stranded DNA, followed by passage and rejoining.</text>
        <dbReference type="EC" id="5.6.2.1"/>
    </reaction>
</comment>
<dbReference type="AlphaFoldDB" id="A0A0U9H7W0"/>
<evidence type="ECO:0000256" key="1">
    <source>
        <dbReference type="ARBA" id="ARBA00000213"/>
    </source>
</evidence>
<dbReference type="GO" id="GO:0006310">
    <property type="term" value="P:DNA recombination"/>
    <property type="evidence" value="ECO:0007669"/>
    <property type="project" value="TreeGrafter"/>
</dbReference>
<evidence type="ECO:0000256" key="11">
    <source>
        <dbReference type="ARBA" id="ARBA00032235"/>
    </source>
</evidence>
<feature type="domain" description="Topo IA-type catalytic" evidence="14">
    <location>
        <begin position="159"/>
        <end position="595"/>
    </location>
</feature>
<dbReference type="GO" id="GO:0003917">
    <property type="term" value="F:DNA topoisomerase type I (single strand cut, ATP-independent) activity"/>
    <property type="evidence" value="ECO:0007669"/>
    <property type="project" value="UniProtKB-EC"/>
</dbReference>
<dbReference type="PRINTS" id="PR00417">
    <property type="entry name" value="PRTPISMRASEI"/>
</dbReference>
<name>A0A0U9H7W0_9BACI</name>
<dbReference type="CDD" id="cd03362">
    <property type="entry name" value="TOPRIM_TopoIA_TopoIII"/>
    <property type="match status" value="1"/>
</dbReference>
<organism evidence="15 16">
    <name type="scientific">Oceanobacillus picturae</name>
    <dbReference type="NCBI Taxonomy" id="171693"/>
    <lineage>
        <taxon>Bacteria</taxon>
        <taxon>Bacillati</taxon>
        <taxon>Bacillota</taxon>
        <taxon>Bacilli</taxon>
        <taxon>Bacillales</taxon>
        <taxon>Bacillaceae</taxon>
        <taxon>Oceanobacillus</taxon>
    </lineage>
</organism>
<dbReference type="EMBL" id="BBXV01000027">
    <property type="protein sequence ID" value="GAQ18459.1"/>
    <property type="molecule type" value="Genomic_DNA"/>
</dbReference>
<dbReference type="Gene3D" id="3.40.50.140">
    <property type="match status" value="1"/>
</dbReference>
<dbReference type="RefSeq" id="WP_058950454.1">
    <property type="nucleotide sequence ID" value="NZ_BBXV01000027.1"/>
</dbReference>
<dbReference type="InterPro" id="IPR013824">
    <property type="entry name" value="Topo_IA_cen_sub1"/>
</dbReference>
<evidence type="ECO:0000259" key="14">
    <source>
        <dbReference type="PROSITE" id="PS52039"/>
    </source>
</evidence>
<dbReference type="InterPro" id="IPR003602">
    <property type="entry name" value="Topo_IA_DNA-bd_dom"/>
</dbReference>
<keyword evidence="5" id="KW-0460">Magnesium</keyword>
<dbReference type="Gene3D" id="1.10.290.10">
    <property type="entry name" value="Topoisomerase I, domain 4"/>
    <property type="match status" value="1"/>
</dbReference>
<dbReference type="SMART" id="SM00437">
    <property type="entry name" value="TOP1Ac"/>
    <property type="match status" value="1"/>
</dbReference>
<comment type="caution">
    <text evidence="15">The sequence shown here is derived from an EMBL/GenBank/DDBJ whole genome shotgun (WGS) entry which is preliminary data.</text>
</comment>
<keyword evidence="8 15" id="KW-0413">Isomerase</keyword>
<dbReference type="InterPro" id="IPR034144">
    <property type="entry name" value="TOPRIM_TopoIII"/>
</dbReference>
<dbReference type="PROSITE" id="PS50880">
    <property type="entry name" value="TOPRIM"/>
    <property type="match status" value="1"/>
</dbReference>
<dbReference type="OrthoDB" id="9803554at2"/>
<evidence type="ECO:0000256" key="2">
    <source>
        <dbReference type="ARBA" id="ARBA00009446"/>
    </source>
</evidence>
<dbReference type="InterPro" id="IPR023405">
    <property type="entry name" value="Topo_IA_core_domain"/>
</dbReference>
<reference evidence="16" key="1">
    <citation type="submission" date="2015-07" db="EMBL/GenBank/DDBJ databases">
        <title>Draft Genome Sequence of Oceanobacillus picturae Heshi-B3 that Was Isolated from Fermented Rice Bran with Aging Salted Mackerel, Which Was Named Heshiko as Traditional Fermented Seafood in Japan.</title>
        <authorList>
            <person name="Akuzawa S."/>
            <person name="Nakagawa J."/>
            <person name="Kanekatsu T."/>
            <person name="Kanesaki Y."/>
            <person name="Suzuki T."/>
        </authorList>
    </citation>
    <scope>NUCLEOTIDE SEQUENCE [LARGE SCALE GENOMIC DNA]</scope>
    <source>
        <strain evidence="16">Heshi-B3</strain>
    </source>
</reference>
<evidence type="ECO:0000256" key="12">
    <source>
        <dbReference type="ARBA" id="ARBA00032877"/>
    </source>
</evidence>
<dbReference type="PROSITE" id="PS52039">
    <property type="entry name" value="TOPO_IA_2"/>
    <property type="match status" value="1"/>
</dbReference>
<dbReference type="InterPro" id="IPR005738">
    <property type="entry name" value="TopoIII"/>
</dbReference>
<dbReference type="GO" id="GO:0003677">
    <property type="term" value="F:DNA binding"/>
    <property type="evidence" value="ECO:0007669"/>
    <property type="project" value="UniProtKB-KW"/>
</dbReference>
<dbReference type="PANTHER" id="PTHR11390">
    <property type="entry name" value="PROKARYOTIC DNA TOPOISOMERASE"/>
    <property type="match status" value="1"/>
</dbReference>
<dbReference type="Proteomes" id="UP000052946">
    <property type="component" value="Unassembled WGS sequence"/>
</dbReference>
<evidence type="ECO:0000256" key="3">
    <source>
        <dbReference type="ARBA" id="ARBA00012891"/>
    </source>
</evidence>
<dbReference type="EC" id="5.6.2.1" evidence="3"/>
<keyword evidence="7" id="KW-0238">DNA-binding</keyword>
<dbReference type="InterPro" id="IPR023406">
    <property type="entry name" value="Topo_IA_AS"/>
</dbReference>
<evidence type="ECO:0000256" key="5">
    <source>
        <dbReference type="ARBA" id="ARBA00022842"/>
    </source>
</evidence>
<dbReference type="InterPro" id="IPR013497">
    <property type="entry name" value="Topo_IA_cen"/>
</dbReference>
<dbReference type="Gene3D" id="1.10.460.10">
    <property type="entry name" value="Topoisomerase I, domain 2"/>
    <property type="match status" value="1"/>
</dbReference>
<comment type="similarity">
    <text evidence="2">Belongs to the type IA topoisomerase family.</text>
</comment>
<dbReference type="SUPFAM" id="SSF56712">
    <property type="entry name" value="Prokaryotic type I DNA topoisomerase"/>
    <property type="match status" value="1"/>
</dbReference>
<dbReference type="Pfam" id="PF01751">
    <property type="entry name" value="Toprim"/>
    <property type="match status" value="1"/>
</dbReference>
<evidence type="ECO:0000256" key="6">
    <source>
        <dbReference type="ARBA" id="ARBA00023029"/>
    </source>
</evidence>
<keyword evidence="6" id="KW-0799">Topoisomerase</keyword>
<sequence>MEHTLILAEKPSQAKAYADAFQHSKKQDGYIEVNDGRFFKEKVCITWGYGHLVELLSPEQYNETWKIWRLDQLPMFPEQFRFQVSKDKKKQFNLVKRLLNHSTEIIVATDCDREGENIARSIISLAGASHKPTKRFWINSLEVDEIQKGFRHLNNGNNYLSLYKEAQTRQYSDWLVGMNASRLYTLLLQKKGMKGVFSVGRVQTATLYLLYKRQKEIEDFVSQDYFTFQGKVEVPNGSFEAKHKQRFATKEEAQNILQEKGILLGVNDGIIQEVKKECKRTKSPKLHSLSSLQSTANKQWKYSPSEVLKIAQSLYEKKVLSYPRTDSHFITDSEFGYIKNNLSNYQECIGVDVEVVYPDAQKRYIDNTKVAEHYALVPTKQTPKFSTLNEKEKNIYQEVVATTLAMFAPDYEYEETNVEIGVKGINFEATGKVEKQIGWKSLFKNQQQARKKETVLPAMEKGQACQVNVEIAEGQTKAPKYYTEGQLINVMKYAGKEVDDEALQHTLKVSEGIGTEATRASIIETLKHQLYIEIRKNQVTVLDKGKILCQAVEGTLLASPEMTAKWETYLKKIGKNEGSQEVFLNKIKQMIESLMQEAPKKIGSMEQSLQQVNQPSFIGKCPGCNHEDGKIQDKGKFYGCSRYREGCTFTLPKKFLGKSISQINIKKLLGGEKTNLIKGFTSKKGKKFDASLRYDQTEQKITFEFPKG</sequence>
<dbReference type="NCBIfam" id="TIGR01056">
    <property type="entry name" value="topB"/>
    <property type="match status" value="1"/>
</dbReference>
<evidence type="ECO:0000256" key="10">
    <source>
        <dbReference type="ARBA" id="ARBA00031985"/>
    </source>
</evidence>
<dbReference type="GO" id="GO:0043597">
    <property type="term" value="C:cytoplasmic replication fork"/>
    <property type="evidence" value="ECO:0007669"/>
    <property type="project" value="TreeGrafter"/>
</dbReference>
<dbReference type="PANTHER" id="PTHR11390:SF21">
    <property type="entry name" value="DNA TOPOISOMERASE 3-ALPHA"/>
    <property type="match status" value="1"/>
</dbReference>
<dbReference type="GO" id="GO:0046872">
    <property type="term" value="F:metal ion binding"/>
    <property type="evidence" value="ECO:0007669"/>
    <property type="project" value="UniProtKB-KW"/>
</dbReference>
<dbReference type="NCBIfam" id="NF005829">
    <property type="entry name" value="PRK07726.1"/>
    <property type="match status" value="1"/>
</dbReference>
<dbReference type="Pfam" id="PF13342">
    <property type="entry name" value="Toprim_Crpt"/>
    <property type="match status" value="1"/>
</dbReference>
<dbReference type="Pfam" id="PF01131">
    <property type="entry name" value="Topoisom_bac"/>
    <property type="match status" value="1"/>
</dbReference>
<dbReference type="CDD" id="cd00186">
    <property type="entry name" value="TOP1Ac"/>
    <property type="match status" value="1"/>
</dbReference>
<evidence type="ECO:0000313" key="16">
    <source>
        <dbReference type="Proteomes" id="UP000052946"/>
    </source>
</evidence>
<accession>A0A0U9H7W0</accession>
<dbReference type="InterPro" id="IPR025589">
    <property type="entry name" value="Toprim_C_rpt"/>
</dbReference>
<dbReference type="InterPro" id="IPR000380">
    <property type="entry name" value="Topo_IA"/>
</dbReference>
<dbReference type="SMART" id="SM00436">
    <property type="entry name" value="TOP1Bc"/>
    <property type="match status" value="1"/>
</dbReference>
<protein>
    <recommendedName>
        <fullName evidence="3">DNA topoisomerase</fullName>
        <ecNumber evidence="3">5.6.2.1</ecNumber>
    </recommendedName>
    <alternativeName>
        <fullName evidence="12">Omega-protein</fullName>
    </alternativeName>
    <alternativeName>
        <fullName evidence="11">Relaxing enzyme</fullName>
    </alternativeName>
    <alternativeName>
        <fullName evidence="9">Swivelase</fullName>
    </alternativeName>
    <alternativeName>
        <fullName evidence="10">Untwisting enzyme</fullName>
    </alternativeName>
</protein>
<evidence type="ECO:0000259" key="13">
    <source>
        <dbReference type="PROSITE" id="PS50880"/>
    </source>
</evidence>
<evidence type="ECO:0000256" key="9">
    <source>
        <dbReference type="ARBA" id="ARBA00030003"/>
    </source>
</evidence>
<dbReference type="GO" id="GO:0006281">
    <property type="term" value="P:DNA repair"/>
    <property type="evidence" value="ECO:0007669"/>
    <property type="project" value="TreeGrafter"/>
</dbReference>
<dbReference type="InterPro" id="IPR003601">
    <property type="entry name" value="Topo_IA_2"/>
</dbReference>
<evidence type="ECO:0000256" key="7">
    <source>
        <dbReference type="ARBA" id="ARBA00023125"/>
    </source>
</evidence>
<evidence type="ECO:0000256" key="4">
    <source>
        <dbReference type="ARBA" id="ARBA00022723"/>
    </source>
</evidence>
<dbReference type="Gene3D" id="2.70.20.10">
    <property type="entry name" value="Topoisomerase I, domain 3"/>
    <property type="match status" value="1"/>
</dbReference>
<keyword evidence="4" id="KW-0479">Metal-binding</keyword>
<gene>
    <name evidence="15" type="ORF">OPHB3_2399</name>
</gene>
<feature type="domain" description="Toprim" evidence="13">
    <location>
        <begin position="3"/>
        <end position="140"/>
    </location>
</feature>